<reference evidence="1 2" key="1">
    <citation type="submission" date="2022-06" db="EMBL/GenBank/DDBJ databases">
        <authorList>
            <person name="Jeon C.O."/>
        </authorList>
    </citation>
    <scope>NUCLEOTIDE SEQUENCE [LARGE SCALE GENOMIC DNA]</scope>
    <source>
        <strain evidence="1 2">KCTC 13943</strain>
    </source>
</reference>
<proteinExistence type="predicted"/>
<keyword evidence="2" id="KW-1185">Reference proteome</keyword>
<sequence>MGVRFKTSRFHVHYRPDSLFERVKYKFQEPRTLKLHGNHFNKRKEERKIPNDLIQSLLDFNPDQWKVVTS</sequence>
<accession>A0ABT0WG53</accession>
<comment type="caution">
    <text evidence="1">The sequence shown here is derived from an EMBL/GenBank/DDBJ whole genome shotgun (WGS) entry which is preliminary data.</text>
</comment>
<dbReference type="EMBL" id="JAMQCR010000002">
    <property type="protein sequence ID" value="MCM2535198.1"/>
    <property type="molecule type" value="Genomic_DNA"/>
</dbReference>
<organism evidence="1 2">
    <name type="scientific">Neobacillus pocheonensis</name>
    <dbReference type="NCBI Taxonomy" id="363869"/>
    <lineage>
        <taxon>Bacteria</taxon>
        <taxon>Bacillati</taxon>
        <taxon>Bacillota</taxon>
        <taxon>Bacilli</taxon>
        <taxon>Bacillales</taxon>
        <taxon>Bacillaceae</taxon>
        <taxon>Neobacillus</taxon>
    </lineage>
</organism>
<evidence type="ECO:0000313" key="2">
    <source>
        <dbReference type="Proteomes" id="UP001523262"/>
    </source>
</evidence>
<name>A0ABT0WG53_9BACI</name>
<protein>
    <submittedName>
        <fullName evidence="1">Uncharacterized protein</fullName>
    </submittedName>
</protein>
<gene>
    <name evidence="1" type="ORF">NDK43_26160</name>
</gene>
<evidence type="ECO:0000313" key="1">
    <source>
        <dbReference type="EMBL" id="MCM2535198.1"/>
    </source>
</evidence>
<dbReference type="Proteomes" id="UP001523262">
    <property type="component" value="Unassembled WGS sequence"/>
</dbReference>